<gene>
    <name evidence="1" type="ORF">S12H4_52243</name>
</gene>
<protein>
    <submittedName>
        <fullName evidence="1">Uncharacterized protein</fullName>
    </submittedName>
</protein>
<proteinExistence type="predicted"/>
<dbReference type="AlphaFoldDB" id="X1TMA2"/>
<accession>X1TMA2</accession>
<comment type="caution">
    <text evidence="1">The sequence shown here is derived from an EMBL/GenBank/DDBJ whole genome shotgun (WGS) entry which is preliminary data.</text>
</comment>
<evidence type="ECO:0000313" key="1">
    <source>
        <dbReference type="EMBL" id="GAJ06394.1"/>
    </source>
</evidence>
<sequence>TKDNFVGVSLSDGPIAPVSGDIRTMVIEAAATLTQKTWMPIDLTLSQDLPVGRYAIVGAACRANKHGIFRLIGIGQDHRPGGMITADSDVMNTTNQRFGNMGKWMEFDQINPPRLEICCNITGSWFSLKLDLMQV</sequence>
<feature type="non-terminal residue" evidence="1">
    <location>
        <position position="1"/>
    </location>
</feature>
<reference evidence="1" key="1">
    <citation type="journal article" date="2014" name="Front. Microbiol.">
        <title>High frequency of phylogenetically diverse reductive dehalogenase-homologous genes in deep subseafloor sedimentary metagenomes.</title>
        <authorList>
            <person name="Kawai M."/>
            <person name="Futagami T."/>
            <person name="Toyoda A."/>
            <person name="Takaki Y."/>
            <person name="Nishi S."/>
            <person name="Hori S."/>
            <person name="Arai W."/>
            <person name="Tsubouchi T."/>
            <person name="Morono Y."/>
            <person name="Uchiyama I."/>
            <person name="Ito T."/>
            <person name="Fujiyama A."/>
            <person name="Inagaki F."/>
            <person name="Takami H."/>
        </authorList>
    </citation>
    <scope>NUCLEOTIDE SEQUENCE</scope>
    <source>
        <strain evidence="1">Expedition CK06-06</strain>
    </source>
</reference>
<name>X1TMA2_9ZZZZ</name>
<organism evidence="1">
    <name type="scientific">marine sediment metagenome</name>
    <dbReference type="NCBI Taxonomy" id="412755"/>
    <lineage>
        <taxon>unclassified sequences</taxon>
        <taxon>metagenomes</taxon>
        <taxon>ecological metagenomes</taxon>
    </lineage>
</organism>
<dbReference type="EMBL" id="BARW01033123">
    <property type="protein sequence ID" value="GAJ06394.1"/>
    <property type="molecule type" value="Genomic_DNA"/>
</dbReference>